<dbReference type="RefSeq" id="WP_241275885.1">
    <property type="nucleotide sequence ID" value="NZ_JAKZGS010000015.1"/>
</dbReference>
<dbReference type="InterPro" id="IPR021314">
    <property type="entry name" value="DUF2911"/>
</dbReference>
<name>A0ABS9URZ5_9BACT</name>
<protein>
    <submittedName>
        <fullName evidence="1">DUF2911 domain-containing protein</fullName>
    </submittedName>
</protein>
<organism evidence="1 2">
    <name type="scientific">Belliella calami</name>
    <dbReference type="NCBI Taxonomy" id="2923436"/>
    <lineage>
        <taxon>Bacteria</taxon>
        <taxon>Pseudomonadati</taxon>
        <taxon>Bacteroidota</taxon>
        <taxon>Cytophagia</taxon>
        <taxon>Cytophagales</taxon>
        <taxon>Cyclobacteriaceae</taxon>
        <taxon>Belliella</taxon>
    </lineage>
</organism>
<reference evidence="1" key="1">
    <citation type="submission" date="2022-03" db="EMBL/GenBank/DDBJ databases">
        <title>De novo assembled genomes of Belliella spp. (Cyclobacteriaceae) strains.</title>
        <authorList>
            <person name="Szabo A."/>
            <person name="Korponai K."/>
            <person name="Felfoldi T."/>
        </authorList>
    </citation>
    <scope>NUCLEOTIDE SEQUENCE</scope>
    <source>
        <strain evidence="1">DSM 107340</strain>
    </source>
</reference>
<gene>
    <name evidence="1" type="ORF">MM236_15400</name>
</gene>
<sequence>MKKIGLLFTALTLVFFFVGNEKAFAQMQAPAPSPAAFVSQNVGFTKISIDYSSPAVKGRKIFGEIEKFGTTWRAGANATTMIEFSTAVSVGGKNLRPGKYAIYMTPAESGDWTIHINSKGNSVFAYMKDGKIDEETLAKDDLVSFKASTTKVDSPQERLIYTISAENNKIAKITMSWENFQVSFMVDTQVDQKIDGFKGAF</sequence>
<evidence type="ECO:0000313" key="1">
    <source>
        <dbReference type="EMBL" id="MCH7399387.1"/>
    </source>
</evidence>
<dbReference type="EMBL" id="JAKZGS010000015">
    <property type="protein sequence ID" value="MCH7399387.1"/>
    <property type="molecule type" value="Genomic_DNA"/>
</dbReference>
<keyword evidence="2" id="KW-1185">Reference proteome</keyword>
<evidence type="ECO:0000313" key="2">
    <source>
        <dbReference type="Proteomes" id="UP001165488"/>
    </source>
</evidence>
<proteinExistence type="predicted"/>
<dbReference type="Pfam" id="PF11138">
    <property type="entry name" value="DUF2911"/>
    <property type="match status" value="1"/>
</dbReference>
<comment type="caution">
    <text evidence="1">The sequence shown here is derived from an EMBL/GenBank/DDBJ whole genome shotgun (WGS) entry which is preliminary data.</text>
</comment>
<dbReference type="Proteomes" id="UP001165488">
    <property type="component" value="Unassembled WGS sequence"/>
</dbReference>
<accession>A0ABS9URZ5</accession>